<gene>
    <name evidence="1" type="ORF">cgd6_290</name>
</gene>
<dbReference type="GeneID" id="3375645"/>
<evidence type="ECO:0000313" key="2">
    <source>
        <dbReference type="Proteomes" id="UP000006726"/>
    </source>
</evidence>
<dbReference type="OrthoDB" id="342791at2759"/>
<accession>Q5CPI4</accession>
<dbReference type="EMBL" id="AAEE01000014">
    <property type="protein sequence ID" value="EAK87350.1"/>
    <property type="molecule type" value="Genomic_DNA"/>
</dbReference>
<proteinExistence type="predicted"/>
<dbReference type="InParanoid" id="Q5CPI4"/>
<dbReference type="AlphaFoldDB" id="Q5CPI4"/>
<dbReference type="KEGG" id="cpv:cgd6_290"/>
<dbReference type="VEuPathDB" id="CryptoDB:cgd6_290"/>
<reference evidence="1 2" key="1">
    <citation type="journal article" date="2004" name="Science">
        <title>Complete genome sequence of the apicomplexan, Cryptosporidium parvum.</title>
        <authorList>
            <person name="Abrahamsen M.S."/>
            <person name="Templeton T.J."/>
            <person name="Enomoto S."/>
            <person name="Abrahante J.E."/>
            <person name="Zhu G."/>
            <person name="Lancto C.A."/>
            <person name="Deng M."/>
            <person name="Liu C."/>
            <person name="Widmer G."/>
            <person name="Tzipori S."/>
            <person name="Buck G.A."/>
            <person name="Xu P."/>
            <person name="Bankier A.T."/>
            <person name="Dear P.H."/>
            <person name="Konfortov B.A."/>
            <person name="Spriggs H.F."/>
            <person name="Iyer L."/>
            <person name="Anantharaman V."/>
            <person name="Aravind L."/>
            <person name="Kapur V."/>
        </authorList>
    </citation>
    <scope>NUCLEOTIDE SEQUENCE [LARGE SCALE GENOMIC DNA]</scope>
    <source>
        <strain evidence="2">Iowa II</strain>
    </source>
</reference>
<dbReference type="Proteomes" id="UP000006726">
    <property type="component" value="Chromosome 6"/>
</dbReference>
<evidence type="ECO:0000313" key="1">
    <source>
        <dbReference type="EMBL" id="EAK87350.1"/>
    </source>
</evidence>
<organism evidence="1 2">
    <name type="scientific">Cryptosporidium parvum (strain Iowa II)</name>
    <dbReference type="NCBI Taxonomy" id="353152"/>
    <lineage>
        <taxon>Eukaryota</taxon>
        <taxon>Sar</taxon>
        <taxon>Alveolata</taxon>
        <taxon>Apicomplexa</taxon>
        <taxon>Conoidasida</taxon>
        <taxon>Coccidia</taxon>
        <taxon>Eucoccidiorida</taxon>
        <taxon>Eimeriorina</taxon>
        <taxon>Cryptosporidiidae</taxon>
        <taxon>Cryptosporidium</taxon>
    </lineage>
</organism>
<sequence>MVNNKEEYLIKEIILENLPINERIRIKRKLICEEMDLKDINDDEIWKIIKKDSKYMTKLKTNIVGLFKIIQFLRLNYDKYTITEYCDNIQELIILDINENIELDELLLNDINENLSRIIFKNINKIKFINSNIILNNYEINYWLDWLFNNITLNGKYGLELYFKDCRFYYNNISKSQTLRIDNKRRKILNNNNQNMEENKSFMFSLLSKIMNNMNLIKEKLLSFNLVNIVIDQIELRNIFDLILNKMEIKLSELNISQLLLFDDTKKKIRNQVYLNNIIKYMNLEKMGTNLMNLRILSFHSNHLNDENALLIMKEFS</sequence>
<comment type="caution">
    <text evidence="1">The sequence shown here is derived from an EMBL/GenBank/DDBJ whole genome shotgun (WGS) entry which is preliminary data.</text>
</comment>
<dbReference type="RefSeq" id="XP_625365.1">
    <property type="nucleotide sequence ID" value="XM_625365.1"/>
</dbReference>
<keyword evidence="2" id="KW-1185">Reference proteome</keyword>
<name>Q5CPI4_CRYPI</name>
<protein>
    <submittedName>
        <fullName evidence="1">Uncharacterized protein</fullName>
    </submittedName>
</protein>